<accession>A0A3G6M603</accession>
<keyword evidence="4" id="KW-1185">Reference proteome</keyword>
<dbReference type="InterPro" id="IPR058180">
    <property type="entry name" value="BPSS1187-like"/>
</dbReference>
<protein>
    <recommendedName>
        <fullName evidence="5">Alpha/beta hydrolase family</fullName>
    </recommendedName>
</protein>
<proteinExistence type="predicted"/>
<evidence type="ECO:0008006" key="5">
    <source>
        <dbReference type="Google" id="ProtNLM"/>
    </source>
</evidence>
<dbReference type="AlphaFoldDB" id="A0A376DZ14"/>
<evidence type="ECO:0000313" key="4">
    <source>
        <dbReference type="Proteomes" id="UP000273270"/>
    </source>
</evidence>
<name>A0A376DZ14_CHRCU</name>
<evidence type="ECO:0000313" key="2">
    <source>
        <dbReference type="EMBL" id="STC98487.1"/>
    </source>
</evidence>
<reference evidence="4" key="3">
    <citation type="submission" date="2018-11" db="EMBL/GenBank/DDBJ databases">
        <title>Proposal to divide the Flavobacteriaceae and reorganize its genera based on Amino Acid Identity values calculated from whole genome sequences.</title>
        <authorList>
            <person name="Nicholson A.C."/>
            <person name="Gulvik C.A."/>
            <person name="Whitney A.M."/>
            <person name="Humrighouse B.W."/>
            <person name="Bell M."/>
            <person name="Holmes B."/>
            <person name="Steigerwalt A.G."/>
            <person name="Villarma A."/>
            <person name="Sheth M."/>
            <person name="Batra D."/>
            <person name="Pryor J."/>
            <person name="Bernardet J.-F."/>
            <person name="Hugo C."/>
            <person name="Kampfer P."/>
            <person name="Newman J."/>
            <person name="McQuiston J.R."/>
        </authorList>
    </citation>
    <scope>NUCLEOTIDE SEQUENCE [LARGE SCALE GENOMIC DNA]</scope>
    <source>
        <strain evidence="4">G0188</strain>
    </source>
</reference>
<evidence type="ECO:0000313" key="1">
    <source>
        <dbReference type="EMBL" id="AZA50327.1"/>
    </source>
</evidence>
<dbReference type="InterPro" id="IPR029058">
    <property type="entry name" value="AB_hydrolase_fold"/>
</dbReference>
<gene>
    <name evidence="1" type="ORF">EG346_20040</name>
    <name evidence="2" type="ORF">NCTC13533_02642</name>
</gene>
<dbReference type="EMBL" id="UFVQ01000003">
    <property type="protein sequence ID" value="STC98487.1"/>
    <property type="molecule type" value="Genomic_DNA"/>
</dbReference>
<accession>A0A376DZ14</accession>
<dbReference type="OrthoDB" id="651780at2"/>
<evidence type="ECO:0000313" key="3">
    <source>
        <dbReference type="Proteomes" id="UP000255224"/>
    </source>
</evidence>
<dbReference type="NCBIfam" id="NF047580">
    <property type="entry name" value="BPSS1187_fam"/>
    <property type="match status" value="1"/>
</dbReference>
<organism evidence="2 3">
    <name type="scientific">Chryseobacterium carnipullorum</name>
    <dbReference type="NCBI Taxonomy" id="1124835"/>
    <lineage>
        <taxon>Bacteria</taxon>
        <taxon>Pseudomonadati</taxon>
        <taxon>Bacteroidota</taxon>
        <taxon>Flavobacteriia</taxon>
        <taxon>Flavobacteriales</taxon>
        <taxon>Weeksellaceae</taxon>
        <taxon>Chryseobacterium group</taxon>
        <taxon>Chryseobacterium</taxon>
    </lineage>
</organism>
<reference evidence="2 3" key="1">
    <citation type="submission" date="2018-06" db="EMBL/GenBank/DDBJ databases">
        <authorList>
            <consortium name="Pathogen Informatics"/>
            <person name="Doyle S."/>
        </authorList>
    </citation>
    <scope>NUCLEOTIDE SEQUENCE [LARGE SCALE GENOMIC DNA]</scope>
    <source>
        <strain evidence="2 3">NCTC13533</strain>
    </source>
</reference>
<dbReference type="Gene3D" id="3.40.50.1820">
    <property type="entry name" value="alpha/beta hydrolase"/>
    <property type="match status" value="1"/>
</dbReference>
<dbReference type="SUPFAM" id="SSF53474">
    <property type="entry name" value="alpha/beta-Hydrolases"/>
    <property type="match status" value="1"/>
</dbReference>
<sequence>MHVKPSQADPSVYQWDHDHIVYYDGAIKNNKVLLWLTGTGGTTRNVPAEFFKTALNQGYRIVALSFITDPGVSQICIGPKLDVDVNCAAKFRRQRIYGDTSFPDIPDQYQDAIIPRLIKLFKYLSINDPGGQWSQYLNQSTGRPAWSKIAVGGQSQGGGMAEFIAKNASVARVISFSGGWDYSNSRTKQIAGWYSQQFVTPLSNIYAAYHVKEIASQQLAAKCKAMRIPSGNLFVGNQNVSSTNINYSNPYHVESLSNPVYKASWIKMLGSGR</sequence>
<dbReference type="Proteomes" id="UP000273270">
    <property type="component" value="Chromosome"/>
</dbReference>
<dbReference type="Proteomes" id="UP000255224">
    <property type="component" value="Unassembled WGS sequence"/>
</dbReference>
<dbReference type="KEGG" id="ccau:EG346_20040"/>
<dbReference type="RefSeq" id="WP_123881019.1">
    <property type="nucleotide sequence ID" value="NZ_CP033920.1"/>
</dbReference>
<dbReference type="EMBL" id="CP033920">
    <property type="protein sequence ID" value="AZA50327.1"/>
    <property type="molecule type" value="Genomic_DNA"/>
</dbReference>
<reference evidence="1" key="2">
    <citation type="submission" date="2018-11" db="EMBL/GenBank/DDBJ databases">
        <title>Proposal to divide the Flavobacteriaceae and reorganize its genera based on Amino Acid Identity values calculated from whole genome sequences.</title>
        <authorList>
            <person name="Nicholson A.C."/>
            <person name="Gulvik C.A."/>
            <person name="Whitney A.M."/>
            <person name="Humrighouse B.W."/>
            <person name="Bell M."/>
            <person name="Holmes B."/>
            <person name="Steigerwalt A."/>
            <person name="Villarma A."/>
            <person name="Sheth M."/>
            <person name="Batra D."/>
            <person name="Pryor J."/>
            <person name="Bernardet J.-F."/>
            <person name="Hugo C."/>
            <person name="Kampfer P."/>
            <person name="Newman J."/>
            <person name="Mcquiston J.R."/>
        </authorList>
    </citation>
    <scope>NUCLEOTIDE SEQUENCE [LARGE SCALE GENOMIC DNA]</scope>
    <source>
        <strain evidence="1">G0188</strain>
    </source>
</reference>